<dbReference type="STRING" id="1348612.A0A397JIK5"/>
<feature type="transmembrane region" description="Helical" evidence="7">
    <location>
        <begin position="98"/>
        <end position="120"/>
    </location>
</feature>
<dbReference type="OrthoDB" id="529367at2759"/>
<feature type="binding site" evidence="6">
    <location>
        <position position="152"/>
    </location>
    <ligand>
        <name>Zn(2+)</name>
        <dbReference type="ChEBI" id="CHEBI:29105"/>
    </ligand>
</feature>
<feature type="binding site" evidence="6">
    <location>
        <position position="298"/>
    </location>
    <ligand>
        <name>Zn(2+)</name>
        <dbReference type="ChEBI" id="CHEBI:29105"/>
    </ligand>
</feature>
<evidence type="ECO:0000256" key="1">
    <source>
        <dbReference type="ARBA" id="ARBA00004141"/>
    </source>
</evidence>
<comment type="similarity">
    <text evidence="2">Belongs to the ADIPOR family.</text>
</comment>
<keyword evidence="9" id="KW-1185">Reference proteome</keyword>
<evidence type="ECO:0000256" key="2">
    <source>
        <dbReference type="ARBA" id="ARBA00007018"/>
    </source>
</evidence>
<keyword evidence="3 7" id="KW-0812">Transmembrane</keyword>
<evidence type="ECO:0000313" key="9">
    <source>
        <dbReference type="Proteomes" id="UP000266861"/>
    </source>
</evidence>
<feature type="binding site" evidence="6">
    <location>
        <position position="302"/>
    </location>
    <ligand>
        <name>Zn(2+)</name>
        <dbReference type="ChEBI" id="CHEBI:29105"/>
    </ligand>
</feature>
<dbReference type="Proteomes" id="UP000266861">
    <property type="component" value="Unassembled WGS sequence"/>
</dbReference>
<evidence type="ECO:0000256" key="6">
    <source>
        <dbReference type="PIRSR" id="PIRSR604254-1"/>
    </source>
</evidence>
<evidence type="ECO:0000256" key="5">
    <source>
        <dbReference type="ARBA" id="ARBA00023136"/>
    </source>
</evidence>
<evidence type="ECO:0000256" key="7">
    <source>
        <dbReference type="SAM" id="Phobius"/>
    </source>
</evidence>
<feature type="transmembrane region" description="Helical" evidence="7">
    <location>
        <begin position="196"/>
        <end position="219"/>
    </location>
</feature>
<protein>
    <submittedName>
        <fullName evidence="8">Uncharacterized protein</fullName>
    </submittedName>
</protein>
<dbReference type="GO" id="GO:0046872">
    <property type="term" value="F:metal ion binding"/>
    <property type="evidence" value="ECO:0007669"/>
    <property type="project" value="UniProtKB-KW"/>
</dbReference>
<dbReference type="GO" id="GO:0038023">
    <property type="term" value="F:signaling receptor activity"/>
    <property type="evidence" value="ECO:0007669"/>
    <property type="project" value="TreeGrafter"/>
</dbReference>
<evidence type="ECO:0000256" key="3">
    <source>
        <dbReference type="ARBA" id="ARBA00022692"/>
    </source>
</evidence>
<name>A0A397JIK5_9GLOM</name>
<keyword evidence="6" id="KW-0479">Metal-binding</keyword>
<gene>
    <name evidence="8" type="ORF">Glove_82g51</name>
</gene>
<dbReference type="GO" id="GO:0016020">
    <property type="term" value="C:membrane"/>
    <property type="evidence" value="ECO:0007669"/>
    <property type="project" value="UniProtKB-SubCell"/>
</dbReference>
<evidence type="ECO:0000313" key="8">
    <source>
        <dbReference type="EMBL" id="RHZ84410.1"/>
    </source>
</evidence>
<accession>A0A397JIK5</accession>
<dbReference type="EMBL" id="PQFF01000078">
    <property type="protein sequence ID" value="RHZ84410.1"/>
    <property type="molecule type" value="Genomic_DNA"/>
</dbReference>
<organism evidence="8 9">
    <name type="scientific">Diversispora epigaea</name>
    <dbReference type="NCBI Taxonomy" id="1348612"/>
    <lineage>
        <taxon>Eukaryota</taxon>
        <taxon>Fungi</taxon>
        <taxon>Fungi incertae sedis</taxon>
        <taxon>Mucoromycota</taxon>
        <taxon>Glomeromycotina</taxon>
        <taxon>Glomeromycetes</taxon>
        <taxon>Diversisporales</taxon>
        <taxon>Diversisporaceae</taxon>
        <taxon>Diversispora</taxon>
    </lineage>
</organism>
<feature type="transmembrane region" description="Helical" evidence="7">
    <location>
        <begin position="300"/>
        <end position="323"/>
    </location>
</feature>
<keyword evidence="5 7" id="KW-0472">Membrane</keyword>
<dbReference type="InterPro" id="IPR004254">
    <property type="entry name" value="AdipoR/HlyIII-related"/>
</dbReference>
<comment type="caution">
    <text evidence="8">The sequence shown here is derived from an EMBL/GenBank/DDBJ whole genome shotgun (WGS) entry which is preliminary data.</text>
</comment>
<comment type="subcellular location">
    <subcellularLocation>
        <location evidence="1">Membrane</location>
        <topology evidence="1">Multi-pass membrane protein</topology>
    </subcellularLocation>
</comment>
<dbReference type="GO" id="GO:0006882">
    <property type="term" value="P:intracellular zinc ion homeostasis"/>
    <property type="evidence" value="ECO:0007669"/>
    <property type="project" value="TreeGrafter"/>
</dbReference>
<dbReference type="PANTHER" id="PTHR20855">
    <property type="entry name" value="ADIPOR/PROGESTIN RECEPTOR-RELATED"/>
    <property type="match status" value="1"/>
</dbReference>
<keyword evidence="6" id="KW-0862">Zinc</keyword>
<proteinExistence type="inferred from homology"/>
<feature type="transmembrane region" description="Helical" evidence="7">
    <location>
        <begin position="231"/>
        <end position="253"/>
    </location>
</feature>
<feature type="transmembrane region" description="Helical" evidence="7">
    <location>
        <begin position="132"/>
        <end position="156"/>
    </location>
</feature>
<feature type="transmembrane region" description="Helical" evidence="7">
    <location>
        <begin position="259"/>
        <end position="279"/>
    </location>
</feature>
<feature type="transmembrane region" description="Helical" evidence="7">
    <location>
        <begin position="168"/>
        <end position="190"/>
    </location>
</feature>
<dbReference type="Pfam" id="PF03006">
    <property type="entry name" value="HlyIII"/>
    <property type="match status" value="1"/>
</dbReference>
<sequence>MLKHRKMSISKNYSLDSAILGETTSINPHGVDGEVRKLDIIDQVLPPTTKISLTCNFGDLPAWLQDNVDILKGYRRPTFSYVKCAQSLFYIHNESINIWSHLVGAAAFLFLAFTTHFYVFSKHSTLGWLDFLVFYVFLLGAMICLGFSSTFHTLCCHSEKVCATWNRCDYVGIVTLIVGSFYPMVYYGFYCHNSLQILYLTLITVFGVATISVAVSSKFRSPRLRWFRTGLFLAMGLSAIVPLIHAIIIYGIHLCMDAISLKHLLIMGAIYVVGALIYGARIPERWYPGVFDIYGSSHQIFHFFVVTAALVHYYGVIQAMGYWHSQNHDCSTPPMKVAF</sequence>
<dbReference type="AlphaFoldDB" id="A0A397JIK5"/>
<keyword evidence="4 7" id="KW-1133">Transmembrane helix</keyword>
<reference evidence="8 9" key="1">
    <citation type="submission" date="2018-08" db="EMBL/GenBank/DDBJ databases">
        <title>Genome and evolution of the arbuscular mycorrhizal fungus Diversispora epigaea (formerly Glomus versiforme) and its bacterial endosymbionts.</title>
        <authorList>
            <person name="Sun X."/>
            <person name="Fei Z."/>
            <person name="Harrison M."/>
        </authorList>
    </citation>
    <scope>NUCLEOTIDE SEQUENCE [LARGE SCALE GENOMIC DNA]</scope>
    <source>
        <strain evidence="8 9">IT104</strain>
    </source>
</reference>
<evidence type="ECO:0000256" key="4">
    <source>
        <dbReference type="ARBA" id="ARBA00022989"/>
    </source>
</evidence>
<dbReference type="PANTHER" id="PTHR20855:SF52">
    <property type="entry name" value="ADIPONECTIN RECEPTOR PROTEIN"/>
    <property type="match status" value="1"/>
</dbReference>